<organism evidence="2 3">
    <name type="scientific">Aerophobetes bacterium</name>
    <dbReference type="NCBI Taxonomy" id="2030807"/>
    <lineage>
        <taxon>Bacteria</taxon>
        <taxon>Candidatus Aerophobota</taxon>
    </lineage>
</organism>
<reference evidence="3" key="1">
    <citation type="submission" date="2017-08" db="EMBL/GenBank/DDBJ databases">
        <title>A dynamic microbial community with high functional redundancy inhabits the cold, oxic subseafloor aquifer.</title>
        <authorList>
            <person name="Tully B.J."/>
            <person name="Wheat C.G."/>
            <person name="Glazer B.T."/>
            <person name="Huber J.A."/>
        </authorList>
    </citation>
    <scope>NUCLEOTIDE SEQUENCE [LARGE SCALE GENOMIC DNA]</scope>
</reference>
<comment type="caution">
    <text evidence="2">The sequence shown here is derived from an EMBL/GenBank/DDBJ whole genome shotgun (WGS) entry which is preliminary data.</text>
</comment>
<dbReference type="Proteomes" id="UP000217838">
    <property type="component" value="Unassembled WGS sequence"/>
</dbReference>
<evidence type="ECO:0000256" key="1">
    <source>
        <dbReference type="SAM" id="MobiDB-lite"/>
    </source>
</evidence>
<sequence>MGKLKSKNWGRADSNRQRPKSRDLQSFTADNLRQTMQHTDLIINNLDSIFLSQRVPRKEGLKWAGQAQNSMLEDGHDRAEIEDMKTEAMEKAEHQIELRMMRKYEQ</sequence>
<protein>
    <submittedName>
        <fullName evidence="2">Uncharacterized protein</fullName>
    </submittedName>
</protein>
<dbReference type="EMBL" id="NVUU01000084">
    <property type="protein sequence ID" value="PCI92806.1"/>
    <property type="molecule type" value="Genomic_DNA"/>
</dbReference>
<feature type="compositionally biased region" description="Basic and acidic residues" evidence="1">
    <location>
        <begin position="13"/>
        <end position="23"/>
    </location>
</feature>
<feature type="region of interest" description="Disordered" evidence="1">
    <location>
        <begin position="1"/>
        <end position="26"/>
    </location>
</feature>
<name>A0A2A4YDA3_UNCAE</name>
<evidence type="ECO:0000313" key="2">
    <source>
        <dbReference type="EMBL" id="PCI92806.1"/>
    </source>
</evidence>
<gene>
    <name evidence="2" type="ORF">COB11_06525</name>
</gene>
<dbReference type="AlphaFoldDB" id="A0A2A4YDA3"/>
<evidence type="ECO:0000313" key="3">
    <source>
        <dbReference type="Proteomes" id="UP000217838"/>
    </source>
</evidence>
<accession>A0A2A4YDA3</accession>
<proteinExistence type="predicted"/>